<dbReference type="RefSeq" id="WP_119057119.1">
    <property type="nucleotide sequence ID" value="NZ_UNSC01000001.1"/>
</dbReference>
<dbReference type="AlphaFoldDB" id="A0A383TTU5"/>
<evidence type="ECO:0000256" key="1">
    <source>
        <dbReference type="SAM" id="Phobius"/>
    </source>
</evidence>
<evidence type="ECO:0000313" key="3">
    <source>
        <dbReference type="Proteomes" id="UP000262142"/>
    </source>
</evidence>
<evidence type="ECO:0008006" key="4">
    <source>
        <dbReference type="Google" id="ProtNLM"/>
    </source>
</evidence>
<feature type="transmembrane region" description="Helical" evidence="1">
    <location>
        <begin position="16"/>
        <end position="37"/>
    </location>
</feature>
<reference evidence="2 3" key="1">
    <citation type="submission" date="2018-09" db="EMBL/GenBank/DDBJ databases">
        <authorList>
            <consortium name="Pathogen Informatics"/>
        </authorList>
    </citation>
    <scope>NUCLEOTIDE SEQUENCE [LARGE SCALE GENOMIC DNA]</scope>
    <source>
        <strain evidence="2 3">OH-22767</strain>
    </source>
</reference>
<keyword evidence="1" id="KW-0472">Membrane</keyword>
<keyword evidence="1" id="KW-1133">Transmembrane helix</keyword>
<protein>
    <recommendedName>
        <fullName evidence="4">Cbb3-type cytochrome oxidase, subunit 3</fullName>
    </recommendedName>
</protein>
<name>A0A383TTU5_9FLAO</name>
<proteinExistence type="predicted"/>
<dbReference type="Proteomes" id="UP000262142">
    <property type="component" value="Unassembled WGS sequence"/>
</dbReference>
<keyword evidence="3" id="KW-1185">Reference proteome</keyword>
<evidence type="ECO:0000313" key="2">
    <source>
        <dbReference type="EMBL" id="SZD71074.1"/>
    </source>
</evidence>
<dbReference type="OrthoDB" id="965798at2"/>
<dbReference type="EMBL" id="UNSC01000001">
    <property type="protein sequence ID" value="SZD71074.1"/>
    <property type="molecule type" value="Genomic_DNA"/>
</dbReference>
<organism evidence="2 3">
    <name type="scientific">Candidatus Ornithobacterium hominis</name>
    <dbReference type="NCBI Taxonomy" id="2497989"/>
    <lineage>
        <taxon>Bacteria</taxon>
        <taxon>Pseudomonadati</taxon>
        <taxon>Bacteroidota</taxon>
        <taxon>Flavobacteriia</taxon>
        <taxon>Flavobacteriales</taxon>
        <taxon>Weeksellaceae</taxon>
        <taxon>Ornithobacterium</taxon>
    </lineage>
</organism>
<gene>
    <name evidence="2" type="ORF">SAMEA104719789_00166</name>
</gene>
<sequence>MLKYYKDYFGYENAEWLQLVVLIASILFFVLLIYSVINKPKNYYKKNSELPLEDDSEEDKFKI</sequence>
<keyword evidence="1" id="KW-0812">Transmembrane</keyword>
<accession>A0A383TTU5</accession>